<dbReference type="GeneID" id="103126279"/>
<evidence type="ECO:0000256" key="13">
    <source>
        <dbReference type="ARBA" id="ARBA00023319"/>
    </source>
</evidence>
<keyword evidence="12" id="KW-0325">Glycoprotein</keyword>
<dbReference type="PANTHER" id="PTHR47904">
    <property type="entry name" value="NATURAL CYTOTOXICITY TRIGGERING RECEPTOR 3"/>
    <property type="match status" value="1"/>
</dbReference>
<dbReference type="SMART" id="SM00409">
    <property type="entry name" value="IG"/>
    <property type="match status" value="1"/>
</dbReference>
<dbReference type="RefSeq" id="XP_060045434.1">
    <property type="nucleotide sequence ID" value="XM_060189451.1"/>
</dbReference>
<protein>
    <recommendedName>
        <fullName evidence="3">Natural cytotoxicity triggering receptor 3</fullName>
    </recommendedName>
    <alternativeName>
        <fullName evidence="14">Natural killer cell p30-related protein</fullName>
    </alternativeName>
</protein>
<reference evidence="19" key="1">
    <citation type="submission" date="2025-04" db="UniProtKB">
        <authorList>
            <consortium name="RefSeq"/>
        </authorList>
    </citation>
    <scope>IDENTIFICATION</scope>
</reference>
<organism evidence="18 19">
    <name type="scientific">Erinaceus europaeus</name>
    <name type="common">Western European hedgehog</name>
    <dbReference type="NCBI Taxonomy" id="9365"/>
    <lineage>
        <taxon>Eukaryota</taxon>
        <taxon>Metazoa</taxon>
        <taxon>Chordata</taxon>
        <taxon>Craniata</taxon>
        <taxon>Vertebrata</taxon>
        <taxon>Euteleostomi</taxon>
        <taxon>Mammalia</taxon>
        <taxon>Eutheria</taxon>
        <taxon>Laurasiatheria</taxon>
        <taxon>Eulipotyphla</taxon>
        <taxon>Erinaceidae</taxon>
        <taxon>Erinaceinae</taxon>
        <taxon>Erinaceus</taxon>
    </lineage>
</organism>
<evidence type="ECO:0000256" key="16">
    <source>
        <dbReference type="SAM" id="SignalP"/>
    </source>
</evidence>
<dbReference type="RefSeq" id="XP_060045432.1">
    <property type="nucleotide sequence ID" value="XM_060189449.1"/>
</dbReference>
<evidence type="ECO:0000256" key="9">
    <source>
        <dbReference type="ARBA" id="ARBA00023136"/>
    </source>
</evidence>
<feature type="transmembrane region" description="Helical" evidence="15">
    <location>
        <begin position="145"/>
        <end position="167"/>
    </location>
</feature>
<dbReference type="RefSeq" id="XP_060045435.1">
    <property type="nucleotide sequence ID" value="XM_060189452.1"/>
</dbReference>
<dbReference type="InterPro" id="IPR043226">
    <property type="entry name" value="NCR3"/>
</dbReference>
<feature type="signal peptide" evidence="16">
    <location>
        <begin position="1"/>
        <end position="21"/>
    </location>
</feature>
<feature type="chain" id="PRO_5010313608" description="Natural cytotoxicity triggering receptor 3" evidence="16">
    <location>
        <begin position="22"/>
        <end position="185"/>
    </location>
</feature>
<sequence length="185" mass="20493">MPLDMTRRLLLIFIMIHSGSCTLWVSQPPEIHIQEGKAAILPCSFNASQGKLAIGSVTWYRDKVALGKEVNNGTPEFRGRLVPLVSSRFLKDHQAELHIWDARSHDTGVYVCRVEVLGLGTGTGNGTLLVIEKDPQWLSSSTNLLLLRMGFYAFSFLSVVMGSTIYYQGKCRCHMGSHNPSLNGL</sequence>
<keyword evidence="9 15" id="KW-0472">Membrane</keyword>
<dbReference type="STRING" id="9365.ENSEEUP00000007029"/>
<dbReference type="AlphaFoldDB" id="A0A1S3ALZ1"/>
<evidence type="ECO:0000313" key="20">
    <source>
        <dbReference type="RefSeq" id="XP_060045432.1"/>
    </source>
</evidence>
<keyword evidence="10" id="KW-1015">Disulfide bond</keyword>
<keyword evidence="7" id="KW-0391">Immunity</keyword>
<dbReference type="eggNOG" id="ENOG502SGFD">
    <property type="taxonomic scope" value="Eukaryota"/>
</dbReference>
<dbReference type="FunFam" id="2.60.40.10:FF:000860">
    <property type="entry name" value="natural cytotoxicity triggering receptor 3"/>
    <property type="match status" value="1"/>
</dbReference>
<evidence type="ECO:0000256" key="8">
    <source>
        <dbReference type="ARBA" id="ARBA00022989"/>
    </source>
</evidence>
<dbReference type="InterPro" id="IPR007110">
    <property type="entry name" value="Ig-like_dom"/>
</dbReference>
<evidence type="ECO:0000313" key="18">
    <source>
        <dbReference type="Proteomes" id="UP001652624"/>
    </source>
</evidence>
<evidence type="ECO:0000256" key="6">
    <source>
        <dbReference type="ARBA" id="ARBA00022729"/>
    </source>
</evidence>
<dbReference type="OrthoDB" id="9950892at2759"/>
<evidence type="ECO:0000256" key="5">
    <source>
        <dbReference type="ARBA" id="ARBA00022692"/>
    </source>
</evidence>
<dbReference type="GO" id="GO:0002429">
    <property type="term" value="P:immune response-activating cell surface receptor signaling pathway"/>
    <property type="evidence" value="ECO:0007669"/>
    <property type="project" value="InterPro"/>
</dbReference>
<dbReference type="GO" id="GO:0030101">
    <property type="term" value="P:natural killer cell activation"/>
    <property type="evidence" value="ECO:0007669"/>
    <property type="project" value="TreeGrafter"/>
</dbReference>
<dbReference type="Pfam" id="PF07686">
    <property type="entry name" value="V-set"/>
    <property type="match status" value="1"/>
</dbReference>
<dbReference type="InterPro" id="IPR013783">
    <property type="entry name" value="Ig-like_fold"/>
</dbReference>
<dbReference type="InterPro" id="IPR013106">
    <property type="entry name" value="Ig_V-set"/>
</dbReference>
<keyword evidence="5 15" id="KW-0812">Transmembrane</keyword>
<evidence type="ECO:0000256" key="14">
    <source>
        <dbReference type="ARBA" id="ARBA00032296"/>
    </source>
</evidence>
<dbReference type="GO" id="GO:0045954">
    <property type="term" value="P:positive regulation of natural killer cell mediated cytotoxicity"/>
    <property type="evidence" value="ECO:0007669"/>
    <property type="project" value="InterPro"/>
</dbReference>
<evidence type="ECO:0000256" key="15">
    <source>
        <dbReference type="SAM" id="Phobius"/>
    </source>
</evidence>
<dbReference type="PROSITE" id="PS50835">
    <property type="entry name" value="IG_LIKE"/>
    <property type="match status" value="1"/>
</dbReference>
<keyword evidence="11 19" id="KW-0675">Receptor</keyword>
<keyword evidence="13" id="KW-0393">Immunoglobulin domain</keyword>
<dbReference type="PANTHER" id="PTHR47904:SF1">
    <property type="entry name" value="NATURAL CYTOTOXICITY TRIGGERING RECEPTOR 3"/>
    <property type="match status" value="1"/>
</dbReference>
<keyword evidence="6 16" id="KW-0732">Signal</keyword>
<keyword evidence="4" id="KW-1003">Cell membrane</keyword>
<dbReference type="SUPFAM" id="SSF48726">
    <property type="entry name" value="Immunoglobulin"/>
    <property type="match status" value="1"/>
</dbReference>
<evidence type="ECO:0000256" key="12">
    <source>
        <dbReference type="ARBA" id="ARBA00023180"/>
    </source>
</evidence>
<evidence type="ECO:0000256" key="2">
    <source>
        <dbReference type="ARBA" id="ARBA00006531"/>
    </source>
</evidence>
<evidence type="ECO:0000256" key="7">
    <source>
        <dbReference type="ARBA" id="ARBA00022859"/>
    </source>
</evidence>
<dbReference type="CTD" id="259197"/>
<name>A0A1S3ALZ1_ERIEU</name>
<evidence type="ECO:0000256" key="11">
    <source>
        <dbReference type="ARBA" id="ARBA00023170"/>
    </source>
</evidence>
<dbReference type="Gene3D" id="2.60.40.10">
    <property type="entry name" value="Immunoglobulins"/>
    <property type="match status" value="1"/>
</dbReference>
<evidence type="ECO:0000256" key="10">
    <source>
        <dbReference type="ARBA" id="ARBA00023157"/>
    </source>
</evidence>
<dbReference type="RefSeq" id="XP_007537234.2">
    <property type="nucleotide sequence ID" value="XM_007537172.2"/>
</dbReference>
<evidence type="ECO:0000256" key="1">
    <source>
        <dbReference type="ARBA" id="ARBA00004251"/>
    </source>
</evidence>
<dbReference type="FunCoup" id="A0A1S3ALZ1">
    <property type="interactions" value="120"/>
</dbReference>
<dbReference type="InterPro" id="IPR036179">
    <property type="entry name" value="Ig-like_dom_sf"/>
</dbReference>
<gene>
    <name evidence="19 20 21 22" type="primary">NCR3</name>
</gene>
<accession>A0A1S3ALZ1</accession>
<evidence type="ECO:0000313" key="22">
    <source>
        <dbReference type="RefSeq" id="XP_060045435.1"/>
    </source>
</evidence>
<comment type="subcellular location">
    <subcellularLocation>
        <location evidence="1">Cell membrane</location>
        <topology evidence="1">Single-pass type I membrane protein</topology>
    </subcellularLocation>
</comment>
<evidence type="ECO:0000259" key="17">
    <source>
        <dbReference type="PROSITE" id="PS50835"/>
    </source>
</evidence>
<evidence type="ECO:0000313" key="21">
    <source>
        <dbReference type="RefSeq" id="XP_060045434.1"/>
    </source>
</evidence>
<dbReference type="InterPro" id="IPR003599">
    <property type="entry name" value="Ig_sub"/>
</dbReference>
<dbReference type="InParanoid" id="A0A1S3ALZ1"/>
<comment type="similarity">
    <text evidence="2">Belongs to the natural cytotoxicity receptor (NCR) family.</text>
</comment>
<evidence type="ECO:0000313" key="19">
    <source>
        <dbReference type="RefSeq" id="XP_007537234.2"/>
    </source>
</evidence>
<dbReference type="Proteomes" id="UP001652624">
    <property type="component" value="Chromosome 4"/>
</dbReference>
<evidence type="ECO:0000256" key="3">
    <source>
        <dbReference type="ARBA" id="ARBA00019135"/>
    </source>
</evidence>
<keyword evidence="18" id="KW-1185">Reference proteome</keyword>
<proteinExistence type="inferred from homology"/>
<feature type="domain" description="Ig-like" evidence="17">
    <location>
        <begin position="2"/>
        <end position="115"/>
    </location>
</feature>
<evidence type="ECO:0000256" key="4">
    <source>
        <dbReference type="ARBA" id="ARBA00022475"/>
    </source>
</evidence>
<dbReference type="GO" id="GO:0005886">
    <property type="term" value="C:plasma membrane"/>
    <property type="evidence" value="ECO:0007669"/>
    <property type="project" value="UniProtKB-SubCell"/>
</dbReference>
<keyword evidence="8 15" id="KW-1133">Transmembrane helix</keyword>